<dbReference type="RefSeq" id="WP_128248874.1">
    <property type="nucleotide sequence ID" value="NZ_CP034951.1"/>
</dbReference>
<dbReference type="GO" id="GO:0007165">
    <property type="term" value="P:signal transduction"/>
    <property type="evidence" value="ECO:0007669"/>
    <property type="project" value="TreeGrafter"/>
</dbReference>
<dbReference type="Proteomes" id="UP000285517">
    <property type="component" value="Chromosome"/>
</dbReference>
<reference evidence="2 3" key="1">
    <citation type="submission" date="2019-01" db="EMBL/GenBank/DDBJ databases">
        <title>Complete genome sequencing of Aequorivita sp. H23M31.</title>
        <authorList>
            <person name="Bae J.-W."/>
        </authorList>
    </citation>
    <scope>NUCLEOTIDE SEQUENCE [LARGE SCALE GENOMIC DNA]</scope>
    <source>
        <strain evidence="2 3">H23M31</strain>
    </source>
</reference>
<organism evidence="2 3">
    <name type="scientific">Aequorivita ciconiae</name>
    <dbReference type="NCBI Taxonomy" id="2494375"/>
    <lineage>
        <taxon>Bacteria</taxon>
        <taxon>Pseudomonadati</taxon>
        <taxon>Bacteroidota</taxon>
        <taxon>Flavobacteriia</taxon>
        <taxon>Flavobacteriales</taxon>
        <taxon>Flavobacteriaceae</taxon>
        <taxon>Aequorivita</taxon>
    </lineage>
</organism>
<dbReference type="GO" id="GO:0030288">
    <property type="term" value="C:outer membrane-bounded periplasmic space"/>
    <property type="evidence" value="ECO:0007669"/>
    <property type="project" value="TreeGrafter"/>
</dbReference>
<name>A0A410FZN4_9FLAO</name>
<dbReference type="PANTHER" id="PTHR32060:SF30">
    <property type="entry name" value="CARBOXY-TERMINAL PROCESSING PROTEASE CTPA"/>
    <property type="match status" value="1"/>
</dbReference>
<dbReference type="GO" id="GO:0008236">
    <property type="term" value="F:serine-type peptidase activity"/>
    <property type="evidence" value="ECO:0007669"/>
    <property type="project" value="InterPro"/>
</dbReference>
<protein>
    <submittedName>
        <fullName evidence="2">Peptidase S41</fullName>
    </submittedName>
</protein>
<dbReference type="InterPro" id="IPR005151">
    <property type="entry name" value="Tail-specific_protease"/>
</dbReference>
<dbReference type="GO" id="GO:0006508">
    <property type="term" value="P:proteolysis"/>
    <property type="evidence" value="ECO:0007669"/>
    <property type="project" value="InterPro"/>
</dbReference>
<dbReference type="KEGG" id="aev:EI546_01450"/>
<keyword evidence="3" id="KW-1185">Reference proteome</keyword>
<dbReference type="EMBL" id="CP034951">
    <property type="protein sequence ID" value="QAA80474.1"/>
    <property type="molecule type" value="Genomic_DNA"/>
</dbReference>
<feature type="domain" description="Tail specific protease" evidence="1">
    <location>
        <begin position="286"/>
        <end position="455"/>
    </location>
</feature>
<dbReference type="OrthoDB" id="5480566at2"/>
<dbReference type="SUPFAM" id="SSF52096">
    <property type="entry name" value="ClpP/crotonase"/>
    <property type="match status" value="1"/>
</dbReference>
<dbReference type="PANTHER" id="PTHR32060">
    <property type="entry name" value="TAIL-SPECIFIC PROTEASE"/>
    <property type="match status" value="1"/>
</dbReference>
<evidence type="ECO:0000313" key="3">
    <source>
        <dbReference type="Proteomes" id="UP000285517"/>
    </source>
</evidence>
<dbReference type="Gene3D" id="3.90.226.10">
    <property type="entry name" value="2-enoyl-CoA Hydratase, Chain A, domain 1"/>
    <property type="match status" value="1"/>
</dbReference>
<dbReference type="GO" id="GO:0004175">
    <property type="term" value="F:endopeptidase activity"/>
    <property type="evidence" value="ECO:0007669"/>
    <property type="project" value="TreeGrafter"/>
</dbReference>
<sequence length="527" mass="59865">MKIKLLLLATLIVFSSCGGVKKYNEQIGKLHSPQELKDDVDAAYNQLKKYHPRLYQYTSKEVLNFKFDSLKQSIKTPLSSRDFYEKLSPVIASVRQGHLVISPPNIKRNRKERKEFREKAFSFYTMKFEYLDEKLWLINAMGKDTLLIGSEVLAVEDKSPKELIEKYNNLIASDGYNKTFYDGFVGSRFPGFYIKNNGFQDSIRITFKNTDSIFTQTILWKNKKDAETISKDSLAAGVGEKIAVKKLTKEEKKAKQIKKYNSKRGYIASTKEYTRTFSLIGTDSLTAYMKIRNFSNGNPDDFYEETFNTIDSLGITNMILDLRNNGGGSLAEIDDLYSYFTDSPYTLVRPSEVNTRTPFFPFLINNTNPGVVQGLAVLFSPVILTHNLLKTKKVDDTIYYRFKASKEHKPKPNNYKGNLYVLVNGNSFSASSILSTQLKGTNRATFVGQETGGAYNGTVAGLFKGYELPNSKVSLRIGMMQVETYYKVEPDGYGVPVDKEITPTRADREAQRDPEVEWVLNDIKIKG</sequence>
<evidence type="ECO:0000313" key="2">
    <source>
        <dbReference type="EMBL" id="QAA80474.1"/>
    </source>
</evidence>
<gene>
    <name evidence="2" type="ORF">EI546_01450</name>
</gene>
<evidence type="ECO:0000259" key="1">
    <source>
        <dbReference type="Pfam" id="PF03572"/>
    </source>
</evidence>
<proteinExistence type="predicted"/>
<accession>A0A410FZN4</accession>
<dbReference type="Pfam" id="PF03572">
    <property type="entry name" value="Peptidase_S41"/>
    <property type="match status" value="1"/>
</dbReference>
<dbReference type="AlphaFoldDB" id="A0A410FZN4"/>
<dbReference type="InterPro" id="IPR029045">
    <property type="entry name" value="ClpP/crotonase-like_dom_sf"/>
</dbReference>
<dbReference type="PROSITE" id="PS51257">
    <property type="entry name" value="PROKAR_LIPOPROTEIN"/>
    <property type="match status" value="1"/>
</dbReference>